<accession>A0A2P2LFA5</accession>
<sequence length="65" mass="7747">MQQFWNLLLPYISPHIFALISKFLAYVDNYVYCLQFASNMHGECDIVFLQVPHVELWEKYSSQNC</sequence>
<dbReference type="EMBL" id="GGEC01036173">
    <property type="protein sequence ID" value="MBX16657.1"/>
    <property type="molecule type" value="Transcribed_RNA"/>
</dbReference>
<evidence type="ECO:0000313" key="1">
    <source>
        <dbReference type="EMBL" id="MBX16657.1"/>
    </source>
</evidence>
<dbReference type="AlphaFoldDB" id="A0A2P2LFA5"/>
<name>A0A2P2LFA5_RHIMU</name>
<reference evidence="1" key="1">
    <citation type="submission" date="2018-02" db="EMBL/GenBank/DDBJ databases">
        <title>Rhizophora mucronata_Transcriptome.</title>
        <authorList>
            <person name="Meera S.P."/>
            <person name="Sreeshan A."/>
            <person name="Augustine A."/>
        </authorList>
    </citation>
    <scope>NUCLEOTIDE SEQUENCE</scope>
    <source>
        <tissue evidence="1">Leaf</tissue>
    </source>
</reference>
<proteinExistence type="predicted"/>
<protein>
    <submittedName>
        <fullName evidence="1">Uncharacterized protein</fullName>
    </submittedName>
</protein>
<organism evidence="1">
    <name type="scientific">Rhizophora mucronata</name>
    <name type="common">Asiatic mangrove</name>
    <dbReference type="NCBI Taxonomy" id="61149"/>
    <lineage>
        <taxon>Eukaryota</taxon>
        <taxon>Viridiplantae</taxon>
        <taxon>Streptophyta</taxon>
        <taxon>Embryophyta</taxon>
        <taxon>Tracheophyta</taxon>
        <taxon>Spermatophyta</taxon>
        <taxon>Magnoliopsida</taxon>
        <taxon>eudicotyledons</taxon>
        <taxon>Gunneridae</taxon>
        <taxon>Pentapetalae</taxon>
        <taxon>rosids</taxon>
        <taxon>fabids</taxon>
        <taxon>Malpighiales</taxon>
        <taxon>Rhizophoraceae</taxon>
        <taxon>Rhizophora</taxon>
    </lineage>
</organism>